<sequence length="192" mass="21124">MRDVVSIPRVVLGLLVSSCCIAPIAAAEKPWPYNLPRDQKYYPEHEALVKRNLEIEKRLATQAPVGVRKMSNDPGEMFFLDYWQFEDDETSNQSEEQDTTPAIQARWPSPPLDTIDNTTLVADFLPPFLLHTDDRLPSTSRFLPRNPRAKSTKASLPAPAPATAAAASQTTPARASAALRPATQPPQPPAPS</sequence>
<feature type="region of interest" description="Disordered" evidence="1">
    <location>
        <begin position="135"/>
        <end position="192"/>
    </location>
</feature>
<name>A0A5N6L319_9ROSI</name>
<dbReference type="AlphaFoldDB" id="A0A5N6L319"/>
<evidence type="ECO:0000313" key="4">
    <source>
        <dbReference type="Proteomes" id="UP000327013"/>
    </source>
</evidence>
<evidence type="ECO:0000256" key="2">
    <source>
        <dbReference type="SAM" id="SignalP"/>
    </source>
</evidence>
<accession>A0A5N6L319</accession>
<comment type="caution">
    <text evidence="3">The sequence shown here is derived from an EMBL/GenBank/DDBJ whole genome shotgun (WGS) entry which is preliminary data.</text>
</comment>
<reference evidence="3 4" key="1">
    <citation type="submission" date="2019-06" db="EMBL/GenBank/DDBJ databases">
        <title>A chromosomal-level reference genome of Carpinus fangiana (Coryloideae, Betulaceae).</title>
        <authorList>
            <person name="Yang X."/>
            <person name="Wang Z."/>
            <person name="Zhang L."/>
            <person name="Hao G."/>
            <person name="Liu J."/>
            <person name="Yang Y."/>
        </authorList>
    </citation>
    <scope>NUCLEOTIDE SEQUENCE [LARGE SCALE GENOMIC DNA]</scope>
    <source>
        <strain evidence="3">Cfa_2016G</strain>
        <tissue evidence="3">Leaf</tissue>
    </source>
</reference>
<feature type="chain" id="PRO_5024313198" evidence="2">
    <location>
        <begin position="27"/>
        <end position="192"/>
    </location>
</feature>
<dbReference type="OrthoDB" id="2426396at2759"/>
<keyword evidence="2" id="KW-0732">Signal</keyword>
<feature type="region of interest" description="Disordered" evidence="1">
    <location>
        <begin position="89"/>
        <end position="111"/>
    </location>
</feature>
<dbReference type="Proteomes" id="UP000327013">
    <property type="component" value="Unassembled WGS sequence"/>
</dbReference>
<organism evidence="3 4">
    <name type="scientific">Carpinus fangiana</name>
    <dbReference type="NCBI Taxonomy" id="176857"/>
    <lineage>
        <taxon>Eukaryota</taxon>
        <taxon>Viridiplantae</taxon>
        <taxon>Streptophyta</taxon>
        <taxon>Embryophyta</taxon>
        <taxon>Tracheophyta</taxon>
        <taxon>Spermatophyta</taxon>
        <taxon>Magnoliopsida</taxon>
        <taxon>eudicotyledons</taxon>
        <taxon>Gunneridae</taxon>
        <taxon>Pentapetalae</taxon>
        <taxon>rosids</taxon>
        <taxon>fabids</taxon>
        <taxon>Fagales</taxon>
        <taxon>Betulaceae</taxon>
        <taxon>Carpinus</taxon>
    </lineage>
</organism>
<dbReference type="EMBL" id="VIBQ01000070">
    <property type="protein sequence ID" value="KAB8596086.1"/>
    <property type="molecule type" value="Genomic_DNA"/>
</dbReference>
<feature type="compositionally biased region" description="Pro residues" evidence="1">
    <location>
        <begin position="183"/>
        <end position="192"/>
    </location>
</feature>
<gene>
    <name evidence="3" type="ORF">FH972_025795</name>
</gene>
<feature type="compositionally biased region" description="Acidic residues" evidence="1">
    <location>
        <begin position="89"/>
        <end position="98"/>
    </location>
</feature>
<feature type="compositionally biased region" description="Low complexity" evidence="1">
    <location>
        <begin position="152"/>
        <end position="182"/>
    </location>
</feature>
<keyword evidence="4" id="KW-1185">Reference proteome</keyword>
<proteinExistence type="predicted"/>
<feature type="signal peptide" evidence="2">
    <location>
        <begin position="1"/>
        <end position="26"/>
    </location>
</feature>
<evidence type="ECO:0000256" key="1">
    <source>
        <dbReference type="SAM" id="MobiDB-lite"/>
    </source>
</evidence>
<protein>
    <submittedName>
        <fullName evidence="3">Uncharacterized protein</fullName>
    </submittedName>
</protein>
<evidence type="ECO:0000313" key="3">
    <source>
        <dbReference type="EMBL" id="KAB8596086.1"/>
    </source>
</evidence>